<reference evidence="2" key="1">
    <citation type="submission" date="2020-06" db="EMBL/GenBank/DDBJ databases">
        <authorList>
            <consortium name="Wellcome Sanger Institute Data Sharing"/>
        </authorList>
    </citation>
    <scope>NUCLEOTIDE SEQUENCE [LARGE SCALE GENOMIC DNA]</scope>
</reference>
<dbReference type="GO" id="GO:0030414">
    <property type="term" value="F:peptidase inhibitor activity"/>
    <property type="evidence" value="ECO:0007669"/>
    <property type="project" value="InterPro"/>
</dbReference>
<dbReference type="PROSITE" id="PS51390">
    <property type="entry name" value="WAP"/>
    <property type="match status" value="1"/>
</dbReference>
<reference evidence="2" key="3">
    <citation type="submission" date="2025-09" db="UniProtKB">
        <authorList>
            <consortium name="Ensembl"/>
        </authorList>
    </citation>
    <scope>IDENTIFICATION</scope>
</reference>
<dbReference type="Ensembl" id="ENSGWIT00000004479.1">
    <property type="protein sequence ID" value="ENSGWIP00000004172.1"/>
    <property type="gene ID" value="ENSGWIG00000002233.1"/>
</dbReference>
<organism evidence="2 3">
    <name type="scientific">Gouania willdenowi</name>
    <name type="common">Blunt-snouted clingfish</name>
    <name type="synonym">Lepadogaster willdenowi</name>
    <dbReference type="NCBI Taxonomy" id="441366"/>
    <lineage>
        <taxon>Eukaryota</taxon>
        <taxon>Metazoa</taxon>
        <taxon>Chordata</taxon>
        <taxon>Craniata</taxon>
        <taxon>Vertebrata</taxon>
        <taxon>Euteleostomi</taxon>
        <taxon>Actinopterygii</taxon>
        <taxon>Neopterygii</taxon>
        <taxon>Teleostei</taxon>
        <taxon>Neoteleostei</taxon>
        <taxon>Acanthomorphata</taxon>
        <taxon>Ovalentaria</taxon>
        <taxon>Blenniimorphae</taxon>
        <taxon>Blenniiformes</taxon>
        <taxon>Gobiesocoidei</taxon>
        <taxon>Gobiesocidae</taxon>
        <taxon>Gobiesocinae</taxon>
        <taxon>Gouania</taxon>
    </lineage>
</organism>
<keyword evidence="3" id="KW-1185">Reference proteome</keyword>
<dbReference type="Proteomes" id="UP000694680">
    <property type="component" value="Chromosome 7"/>
</dbReference>
<dbReference type="Pfam" id="PF00095">
    <property type="entry name" value="WAP"/>
    <property type="match status" value="1"/>
</dbReference>
<dbReference type="AlphaFoldDB" id="A0A8C5FZR9"/>
<dbReference type="InterPro" id="IPR036645">
    <property type="entry name" value="Elafin-like_sf"/>
</dbReference>
<dbReference type="PRINTS" id="PR00003">
    <property type="entry name" value="4DISULPHCORE"/>
</dbReference>
<sequence>SKGTLHCNLGKSFSLWILYPSDKPGTCPRELPHCDSSLCNTWWKCNNDYDCPGENKCCNTGCGQRCTNLGKDN</sequence>
<dbReference type="GO" id="GO:0005576">
    <property type="term" value="C:extracellular region"/>
    <property type="evidence" value="ECO:0007669"/>
    <property type="project" value="InterPro"/>
</dbReference>
<dbReference type="InterPro" id="IPR008197">
    <property type="entry name" value="WAP_dom"/>
</dbReference>
<protein>
    <recommendedName>
        <fullName evidence="1">WAP domain-containing protein</fullName>
    </recommendedName>
</protein>
<evidence type="ECO:0000313" key="3">
    <source>
        <dbReference type="Proteomes" id="UP000694680"/>
    </source>
</evidence>
<accession>A0A8C5FZR9</accession>
<evidence type="ECO:0000259" key="1">
    <source>
        <dbReference type="PROSITE" id="PS51390"/>
    </source>
</evidence>
<evidence type="ECO:0000313" key="2">
    <source>
        <dbReference type="Ensembl" id="ENSGWIP00000004172.1"/>
    </source>
</evidence>
<dbReference type="Gene3D" id="4.10.75.10">
    <property type="entry name" value="Elafin-like"/>
    <property type="match status" value="1"/>
</dbReference>
<feature type="domain" description="WAP" evidence="1">
    <location>
        <begin position="20"/>
        <end position="70"/>
    </location>
</feature>
<dbReference type="SUPFAM" id="SSF57256">
    <property type="entry name" value="Elafin-like"/>
    <property type="match status" value="1"/>
</dbReference>
<proteinExistence type="predicted"/>
<name>A0A8C5FZR9_GOUWI</name>
<dbReference type="SMART" id="SM00217">
    <property type="entry name" value="WAP"/>
    <property type="match status" value="1"/>
</dbReference>
<reference evidence="2" key="2">
    <citation type="submission" date="2025-08" db="UniProtKB">
        <authorList>
            <consortium name="Ensembl"/>
        </authorList>
    </citation>
    <scope>IDENTIFICATION</scope>
</reference>